<dbReference type="SUPFAM" id="SSF47090">
    <property type="entry name" value="PGBD-like"/>
    <property type="match status" value="1"/>
</dbReference>
<evidence type="ECO:0000256" key="5">
    <source>
        <dbReference type="ARBA" id="ARBA00023316"/>
    </source>
</evidence>
<dbReference type="InterPro" id="IPR002477">
    <property type="entry name" value="Peptidoglycan-bd-like"/>
</dbReference>
<dbReference type="CDD" id="cd16913">
    <property type="entry name" value="YkuD_like"/>
    <property type="match status" value="1"/>
</dbReference>
<evidence type="ECO:0000256" key="4">
    <source>
        <dbReference type="ARBA" id="ARBA00022984"/>
    </source>
</evidence>
<keyword evidence="3" id="KW-0133">Cell shape</keyword>
<evidence type="ECO:0000256" key="6">
    <source>
        <dbReference type="SAM" id="SignalP"/>
    </source>
</evidence>
<feature type="domain" description="Peptidoglycan binding-like" evidence="7">
    <location>
        <begin position="34"/>
        <end position="86"/>
    </location>
</feature>
<keyword evidence="9" id="KW-1185">Reference proteome</keyword>
<proteinExistence type="predicted"/>
<comment type="pathway">
    <text evidence="1">Cell wall biogenesis; peptidoglycan biosynthesis.</text>
</comment>
<name>A0ABS7UCL7_9ACTN</name>
<dbReference type="InterPro" id="IPR038063">
    <property type="entry name" value="Transpep_catalytic_dom"/>
</dbReference>
<sequence>MRRIVSLLAALTCATTLGTGLSTAAAAAPARSWVVEAQRTLNHLGCDSGRPDGRVDRQVRAAAVRFQAASGTPQSGHLTSDTRRRLRADDAPRCDRRPVPAGSGRGRRVVVSQAQNWLWLVGPRGRTLAQGGMIDNTRELRPGSYTTGSYCGRAARIARNSDYSGRLWLDDFVRFAPCGIGFHRIPRYKSTGRQIHADWLLGTDLAASHGCLRLSAVMAGKVWRFTARRTVVRVL</sequence>
<dbReference type="Pfam" id="PF01471">
    <property type="entry name" value="PG_binding_1"/>
    <property type="match status" value="1"/>
</dbReference>
<comment type="caution">
    <text evidence="8">The sequence shown here is derived from an EMBL/GenBank/DDBJ whole genome shotgun (WGS) entry which is preliminary data.</text>
</comment>
<dbReference type="InterPro" id="IPR036365">
    <property type="entry name" value="PGBD-like_sf"/>
</dbReference>
<evidence type="ECO:0000313" key="8">
    <source>
        <dbReference type="EMBL" id="MBZ5738738.1"/>
    </source>
</evidence>
<dbReference type="EMBL" id="JAIQZJ010000006">
    <property type="protein sequence ID" value="MBZ5738738.1"/>
    <property type="molecule type" value="Genomic_DNA"/>
</dbReference>
<keyword evidence="2" id="KW-0808">Transferase</keyword>
<evidence type="ECO:0000259" key="7">
    <source>
        <dbReference type="Pfam" id="PF01471"/>
    </source>
</evidence>
<keyword evidence="5" id="KW-0961">Cell wall biogenesis/degradation</keyword>
<evidence type="ECO:0000313" key="9">
    <source>
        <dbReference type="Proteomes" id="UP000780875"/>
    </source>
</evidence>
<protein>
    <submittedName>
        <fullName evidence="8">L,D-transpeptidase family protein</fullName>
    </submittedName>
</protein>
<dbReference type="RefSeq" id="WP_224123112.1">
    <property type="nucleotide sequence ID" value="NZ_JAIQZJ010000006.1"/>
</dbReference>
<feature type="chain" id="PRO_5047134314" evidence="6">
    <location>
        <begin position="25"/>
        <end position="235"/>
    </location>
</feature>
<dbReference type="Proteomes" id="UP000780875">
    <property type="component" value="Unassembled WGS sequence"/>
</dbReference>
<reference evidence="8 9" key="1">
    <citation type="submission" date="2021-09" db="EMBL/GenBank/DDBJ databases">
        <title>Whole genome sequence of Nocardioides sp. GBK3QG-3.</title>
        <authorList>
            <person name="Tuo L."/>
        </authorList>
    </citation>
    <scope>NUCLEOTIDE SEQUENCE [LARGE SCALE GENOMIC DNA]</scope>
    <source>
        <strain evidence="8 9">GBK3QG-3</strain>
    </source>
</reference>
<accession>A0ABS7UCL7</accession>
<evidence type="ECO:0000256" key="1">
    <source>
        <dbReference type="ARBA" id="ARBA00004752"/>
    </source>
</evidence>
<feature type="signal peptide" evidence="6">
    <location>
        <begin position="1"/>
        <end position="24"/>
    </location>
</feature>
<organism evidence="8 9">
    <name type="scientific">Nocardioides mangrovi</name>
    <dbReference type="NCBI Taxonomy" id="2874580"/>
    <lineage>
        <taxon>Bacteria</taxon>
        <taxon>Bacillati</taxon>
        <taxon>Actinomycetota</taxon>
        <taxon>Actinomycetes</taxon>
        <taxon>Propionibacteriales</taxon>
        <taxon>Nocardioidaceae</taxon>
        <taxon>Nocardioides</taxon>
    </lineage>
</organism>
<dbReference type="Gene3D" id="2.40.440.10">
    <property type="entry name" value="L,D-transpeptidase catalytic domain-like"/>
    <property type="match status" value="1"/>
</dbReference>
<dbReference type="SUPFAM" id="SSF141523">
    <property type="entry name" value="L,D-transpeptidase catalytic domain-like"/>
    <property type="match status" value="1"/>
</dbReference>
<dbReference type="InterPro" id="IPR036366">
    <property type="entry name" value="PGBDSf"/>
</dbReference>
<keyword evidence="6" id="KW-0732">Signal</keyword>
<gene>
    <name evidence="8" type="ORF">K8U61_11240</name>
</gene>
<evidence type="ECO:0000256" key="3">
    <source>
        <dbReference type="ARBA" id="ARBA00022960"/>
    </source>
</evidence>
<evidence type="ECO:0000256" key="2">
    <source>
        <dbReference type="ARBA" id="ARBA00022679"/>
    </source>
</evidence>
<dbReference type="Gene3D" id="1.10.101.10">
    <property type="entry name" value="PGBD-like superfamily/PGBD"/>
    <property type="match status" value="1"/>
</dbReference>
<keyword evidence="4" id="KW-0573">Peptidoglycan synthesis</keyword>
<dbReference type="InterPro" id="IPR005490">
    <property type="entry name" value="LD_TPept_cat_dom"/>
</dbReference>